<keyword evidence="2" id="KW-1185">Reference proteome</keyword>
<dbReference type="Proteomes" id="UP000824120">
    <property type="component" value="Chromosome 6"/>
</dbReference>
<comment type="caution">
    <text evidence="1">The sequence shown here is derived from an EMBL/GenBank/DDBJ whole genome shotgun (WGS) entry which is preliminary data.</text>
</comment>
<protein>
    <submittedName>
        <fullName evidence="1">Uncharacterized protein</fullName>
    </submittedName>
</protein>
<gene>
    <name evidence="1" type="ORF">H5410_031569</name>
</gene>
<reference evidence="1 2" key="1">
    <citation type="submission" date="2020-09" db="EMBL/GenBank/DDBJ databases">
        <title>De no assembly of potato wild relative species, Solanum commersonii.</title>
        <authorList>
            <person name="Cho K."/>
        </authorList>
    </citation>
    <scope>NUCLEOTIDE SEQUENCE [LARGE SCALE GENOMIC DNA]</scope>
    <source>
        <strain evidence="1">LZ3.2</strain>
        <tissue evidence="1">Leaf</tissue>
    </source>
</reference>
<sequence>MEYNQNDILHLAVSYLEDSGVCLSVTNIADAMNQSIGRVIHYIIPMLSKSDKMQFNIWRTEAMSGNIPPCTFNNLSLYLCKDDEFGIHMRSKSYQWWSVEDVVFPCRKEWIKLPAWYLSCPKMTSLAEFRRLCLTTSHGHD</sequence>
<proteinExistence type="predicted"/>
<accession>A0A9J5YKB4</accession>
<dbReference type="EMBL" id="JACXVP010000006">
    <property type="protein sequence ID" value="KAG5600199.1"/>
    <property type="molecule type" value="Genomic_DNA"/>
</dbReference>
<name>A0A9J5YKB4_SOLCO</name>
<evidence type="ECO:0000313" key="2">
    <source>
        <dbReference type="Proteomes" id="UP000824120"/>
    </source>
</evidence>
<evidence type="ECO:0000313" key="1">
    <source>
        <dbReference type="EMBL" id="KAG5600199.1"/>
    </source>
</evidence>
<dbReference type="AlphaFoldDB" id="A0A9J5YKB4"/>
<organism evidence="1 2">
    <name type="scientific">Solanum commersonii</name>
    <name type="common">Commerson's wild potato</name>
    <name type="synonym">Commerson's nightshade</name>
    <dbReference type="NCBI Taxonomy" id="4109"/>
    <lineage>
        <taxon>Eukaryota</taxon>
        <taxon>Viridiplantae</taxon>
        <taxon>Streptophyta</taxon>
        <taxon>Embryophyta</taxon>
        <taxon>Tracheophyta</taxon>
        <taxon>Spermatophyta</taxon>
        <taxon>Magnoliopsida</taxon>
        <taxon>eudicotyledons</taxon>
        <taxon>Gunneridae</taxon>
        <taxon>Pentapetalae</taxon>
        <taxon>asterids</taxon>
        <taxon>lamiids</taxon>
        <taxon>Solanales</taxon>
        <taxon>Solanaceae</taxon>
        <taxon>Solanoideae</taxon>
        <taxon>Solaneae</taxon>
        <taxon>Solanum</taxon>
    </lineage>
</organism>